<dbReference type="EMBL" id="KE164445">
    <property type="protein sequence ID" value="EPQ18005.1"/>
    <property type="molecule type" value="Genomic_DNA"/>
</dbReference>
<keyword evidence="2" id="KW-1185">Reference proteome</keyword>
<gene>
    <name evidence="1" type="ORF">D623_10002251</name>
</gene>
<accession>S7NN87</accession>
<dbReference type="AlphaFoldDB" id="S7NN87"/>
<sequence length="106" mass="11953">MMMKSLEEISLFALPIKESEITYFFPVISLKGEVLKIMPIQKKTCADQCVRFKASAIKDYNRYVTAGTSFPLEPRTWASLQPPAGTRDPGFPHSPGFIQTVVREDI</sequence>
<dbReference type="GO" id="GO:0005840">
    <property type="term" value="C:ribosome"/>
    <property type="evidence" value="ECO:0007669"/>
    <property type="project" value="UniProtKB-KW"/>
</dbReference>
<proteinExistence type="predicted"/>
<protein>
    <submittedName>
        <fullName evidence="1">40S ribosomal protein S2</fullName>
    </submittedName>
</protein>
<name>S7NN87_MYOBR</name>
<organism evidence="1 2">
    <name type="scientific">Myotis brandtii</name>
    <name type="common">Brandt's bat</name>
    <dbReference type="NCBI Taxonomy" id="109478"/>
    <lineage>
        <taxon>Eukaryota</taxon>
        <taxon>Metazoa</taxon>
        <taxon>Chordata</taxon>
        <taxon>Craniata</taxon>
        <taxon>Vertebrata</taxon>
        <taxon>Euteleostomi</taxon>
        <taxon>Mammalia</taxon>
        <taxon>Eutheria</taxon>
        <taxon>Laurasiatheria</taxon>
        <taxon>Chiroptera</taxon>
        <taxon>Yangochiroptera</taxon>
        <taxon>Vespertilionidae</taxon>
        <taxon>Myotis</taxon>
    </lineage>
</organism>
<keyword evidence="1" id="KW-0687">Ribonucleoprotein</keyword>
<evidence type="ECO:0000313" key="1">
    <source>
        <dbReference type="EMBL" id="EPQ18005.1"/>
    </source>
</evidence>
<dbReference type="Gene3D" id="3.30.160.20">
    <property type="match status" value="1"/>
</dbReference>
<dbReference type="Proteomes" id="UP000052978">
    <property type="component" value="Unassembled WGS sequence"/>
</dbReference>
<reference evidence="1 2" key="1">
    <citation type="journal article" date="2013" name="Nat. Commun.">
        <title>Genome analysis reveals insights into physiology and longevity of the Brandt's bat Myotis brandtii.</title>
        <authorList>
            <person name="Seim I."/>
            <person name="Fang X."/>
            <person name="Xiong Z."/>
            <person name="Lobanov A.V."/>
            <person name="Huang Z."/>
            <person name="Ma S."/>
            <person name="Feng Y."/>
            <person name="Turanov A.A."/>
            <person name="Zhu Y."/>
            <person name="Lenz T.L."/>
            <person name="Gerashchenko M.V."/>
            <person name="Fan D."/>
            <person name="Hee Yim S."/>
            <person name="Yao X."/>
            <person name="Jordan D."/>
            <person name="Xiong Y."/>
            <person name="Ma Y."/>
            <person name="Lyapunov A.N."/>
            <person name="Chen G."/>
            <person name="Kulakova O.I."/>
            <person name="Sun Y."/>
            <person name="Lee S.G."/>
            <person name="Bronson R.T."/>
            <person name="Moskalev A.A."/>
            <person name="Sunyaev S.R."/>
            <person name="Zhang G."/>
            <person name="Krogh A."/>
            <person name="Wang J."/>
            <person name="Gladyshev V.N."/>
        </authorList>
    </citation>
    <scope>NUCLEOTIDE SEQUENCE [LARGE SCALE GENOMIC DNA]</scope>
</reference>
<keyword evidence="1" id="KW-0689">Ribosomal protein</keyword>
<evidence type="ECO:0000313" key="2">
    <source>
        <dbReference type="Proteomes" id="UP000052978"/>
    </source>
</evidence>